<evidence type="ECO:0000256" key="1">
    <source>
        <dbReference type="SAM" id="Phobius"/>
    </source>
</evidence>
<reference evidence="2 3" key="1">
    <citation type="journal article" date="2013" name="Int. J. Syst. Evol. Microbiol.">
        <title>Marinoscillum luteum sp. nov., isolated from marine sediment.</title>
        <authorList>
            <person name="Cha I.T."/>
            <person name="Park S.J."/>
            <person name="Kim S.J."/>
            <person name="Kim J.G."/>
            <person name="Jung M.Y."/>
            <person name="Shin K.S."/>
            <person name="Kwon K.K."/>
            <person name="Yang S.H."/>
            <person name="Seo Y.S."/>
            <person name="Rhee S.K."/>
        </authorList>
    </citation>
    <scope>NUCLEOTIDE SEQUENCE [LARGE SCALE GENOMIC DNA]</scope>
    <source>
        <strain evidence="2 3">KCTC 23939</strain>
    </source>
</reference>
<keyword evidence="1" id="KW-0472">Membrane</keyword>
<comment type="caution">
    <text evidence="2">The sequence shown here is derived from an EMBL/GenBank/DDBJ whole genome shotgun (WGS) entry which is preliminary data.</text>
</comment>
<name>A0ABW7N551_9BACT</name>
<gene>
    <name evidence="2" type="ORF">ACHKAR_00140</name>
</gene>
<keyword evidence="3" id="KW-1185">Reference proteome</keyword>
<dbReference type="Proteomes" id="UP001610063">
    <property type="component" value="Unassembled WGS sequence"/>
</dbReference>
<accession>A0ABW7N551</accession>
<sequence length="45" mass="5411">MEEPKNDRDLATPPYFKSWSTIYWLVIGNLVLIIFLLYLFSISFR</sequence>
<keyword evidence="1" id="KW-1133">Transmembrane helix</keyword>
<dbReference type="RefSeq" id="WP_185155835.1">
    <property type="nucleotide sequence ID" value="NZ_JBIPKE010000004.1"/>
</dbReference>
<organism evidence="2 3">
    <name type="scientific">Marinoscillum luteum</name>
    <dbReference type="NCBI Taxonomy" id="861051"/>
    <lineage>
        <taxon>Bacteria</taxon>
        <taxon>Pseudomonadati</taxon>
        <taxon>Bacteroidota</taxon>
        <taxon>Cytophagia</taxon>
        <taxon>Cytophagales</taxon>
        <taxon>Reichenbachiellaceae</taxon>
        <taxon>Marinoscillum</taxon>
    </lineage>
</organism>
<dbReference type="EMBL" id="JBIPKE010000004">
    <property type="protein sequence ID" value="MFH6981819.1"/>
    <property type="molecule type" value="Genomic_DNA"/>
</dbReference>
<evidence type="ECO:0000313" key="2">
    <source>
        <dbReference type="EMBL" id="MFH6981819.1"/>
    </source>
</evidence>
<proteinExistence type="predicted"/>
<protein>
    <submittedName>
        <fullName evidence="2">Uncharacterized protein</fullName>
    </submittedName>
</protein>
<evidence type="ECO:0000313" key="3">
    <source>
        <dbReference type="Proteomes" id="UP001610063"/>
    </source>
</evidence>
<feature type="transmembrane region" description="Helical" evidence="1">
    <location>
        <begin position="22"/>
        <end position="40"/>
    </location>
</feature>
<keyword evidence="1" id="KW-0812">Transmembrane</keyword>